<gene>
    <name evidence="1" type="ORF">ACFQDO_00135</name>
</gene>
<dbReference type="PANTHER" id="PTHR43481">
    <property type="entry name" value="FRUCTOSE-1-PHOSPHATE PHOSPHATASE"/>
    <property type="match status" value="1"/>
</dbReference>
<keyword evidence="2" id="KW-1185">Reference proteome</keyword>
<dbReference type="InterPro" id="IPR006439">
    <property type="entry name" value="HAD-SF_hydro_IA"/>
</dbReference>
<proteinExistence type="predicted"/>
<dbReference type="SFLD" id="SFLDG01129">
    <property type="entry name" value="C1.5:_HAD__Beta-PGM__Phosphata"/>
    <property type="match status" value="1"/>
</dbReference>
<dbReference type="InterPro" id="IPR041492">
    <property type="entry name" value="HAD_2"/>
</dbReference>
<reference evidence="2" key="1">
    <citation type="journal article" date="2019" name="Int. J. Syst. Evol. Microbiol.">
        <title>The Global Catalogue of Microorganisms (GCM) 10K type strain sequencing project: providing services to taxonomists for standard genome sequencing and annotation.</title>
        <authorList>
            <consortium name="The Broad Institute Genomics Platform"/>
            <consortium name="The Broad Institute Genome Sequencing Center for Infectious Disease"/>
            <person name="Wu L."/>
            <person name="Ma J."/>
        </authorList>
    </citation>
    <scope>NUCLEOTIDE SEQUENCE [LARGE SCALE GENOMIC DNA]</scope>
    <source>
        <strain evidence="2">KACC 14249</strain>
    </source>
</reference>
<evidence type="ECO:0000313" key="2">
    <source>
        <dbReference type="Proteomes" id="UP001596189"/>
    </source>
</evidence>
<dbReference type="SUPFAM" id="SSF56784">
    <property type="entry name" value="HAD-like"/>
    <property type="match status" value="1"/>
</dbReference>
<dbReference type="NCBIfam" id="TIGR01509">
    <property type="entry name" value="HAD-SF-IA-v3"/>
    <property type="match status" value="1"/>
</dbReference>
<dbReference type="PANTHER" id="PTHR43481:SF4">
    <property type="entry name" value="GLYCEROL-1-PHOSPHATE PHOSPHOHYDROLASE 1-RELATED"/>
    <property type="match status" value="1"/>
</dbReference>
<dbReference type="Pfam" id="PF13419">
    <property type="entry name" value="HAD_2"/>
    <property type="match status" value="1"/>
</dbReference>
<sequence>MTDQLPRTALAGRTFAAVLFDLDGTLVDSTAAVVRSWVTWAVEHDVDPVRLQGFHGVPSQQIVREVLGEERLPGALARIDELELQDVDGVVVLPGASQAIAAVPGGRAAIVTSCTRRLAAARIGASGLLAPQVVVTADDVTRGKPDPEPFLLGAQRLGVAARACLVVEDAPSGLAAARAAGMATLAVTTTTSRSELDADLVVGTLEDVVFRAVPDGIQVVAG</sequence>
<name>A0ABW1J8Q4_9ACTN</name>
<dbReference type="Gene3D" id="1.10.150.240">
    <property type="entry name" value="Putative phosphatase, domain 2"/>
    <property type="match status" value="1"/>
</dbReference>
<dbReference type="NCBIfam" id="TIGR01549">
    <property type="entry name" value="HAD-SF-IA-v1"/>
    <property type="match status" value="1"/>
</dbReference>
<dbReference type="InterPro" id="IPR023198">
    <property type="entry name" value="PGP-like_dom2"/>
</dbReference>
<protein>
    <submittedName>
        <fullName evidence="1">HAD-IA family hydrolase</fullName>
    </submittedName>
</protein>
<evidence type="ECO:0000313" key="1">
    <source>
        <dbReference type="EMBL" id="MFC6005524.1"/>
    </source>
</evidence>
<keyword evidence="1" id="KW-0378">Hydrolase</keyword>
<organism evidence="1 2">
    <name type="scientific">Angustibacter luteus</name>
    <dbReference type="NCBI Taxonomy" id="658456"/>
    <lineage>
        <taxon>Bacteria</taxon>
        <taxon>Bacillati</taxon>
        <taxon>Actinomycetota</taxon>
        <taxon>Actinomycetes</taxon>
        <taxon>Kineosporiales</taxon>
        <taxon>Kineosporiaceae</taxon>
    </lineage>
</organism>
<dbReference type="SFLD" id="SFLDS00003">
    <property type="entry name" value="Haloacid_Dehalogenase"/>
    <property type="match status" value="1"/>
</dbReference>
<comment type="caution">
    <text evidence="1">The sequence shown here is derived from an EMBL/GenBank/DDBJ whole genome shotgun (WGS) entry which is preliminary data.</text>
</comment>
<dbReference type="Proteomes" id="UP001596189">
    <property type="component" value="Unassembled WGS sequence"/>
</dbReference>
<dbReference type="InterPro" id="IPR036412">
    <property type="entry name" value="HAD-like_sf"/>
</dbReference>
<dbReference type="InterPro" id="IPR023214">
    <property type="entry name" value="HAD_sf"/>
</dbReference>
<dbReference type="EMBL" id="JBHSRD010000002">
    <property type="protein sequence ID" value="MFC6005524.1"/>
    <property type="molecule type" value="Genomic_DNA"/>
</dbReference>
<dbReference type="GO" id="GO:0016787">
    <property type="term" value="F:hydrolase activity"/>
    <property type="evidence" value="ECO:0007669"/>
    <property type="project" value="UniProtKB-KW"/>
</dbReference>
<dbReference type="Gene3D" id="3.40.50.1000">
    <property type="entry name" value="HAD superfamily/HAD-like"/>
    <property type="match status" value="1"/>
</dbReference>
<accession>A0ABW1J8Q4</accession>
<dbReference type="InterPro" id="IPR051806">
    <property type="entry name" value="HAD-like_SPP"/>
</dbReference>
<dbReference type="RefSeq" id="WP_345716415.1">
    <property type="nucleotide sequence ID" value="NZ_BAABFP010000005.1"/>
</dbReference>